<dbReference type="STRING" id="1081104.A0A162N038"/>
<comment type="caution">
    <text evidence="2">The sequence shown here is derived from an EMBL/GenBank/DDBJ whole genome shotgun (WGS) entry which is preliminary data.</text>
</comment>
<keyword evidence="3" id="KW-1185">Reference proteome</keyword>
<dbReference type="SUPFAM" id="SSF81383">
    <property type="entry name" value="F-box domain"/>
    <property type="match status" value="1"/>
</dbReference>
<dbReference type="InterPro" id="IPR001810">
    <property type="entry name" value="F-box_dom"/>
</dbReference>
<evidence type="ECO:0000259" key="1">
    <source>
        <dbReference type="PROSITE" id="PS50181"/>
    </source>
</evidence>
<dbReference type="Proteomes" id="UP000076744">
    <property type="component" value="Unassembled WGS sequence"/>
</dbReference>
<evidence type="ECO:0000313" key="2">
    <source>
        <dbReference type="EMBL" id="OAA73369.1"/>
    </source>
</evidence>
<dbReference type="GeneID" id="30016562"/>
<protein>
    <submittedName>
        <fullName evidence="2">F-box domain, cyclin-like protein</fullName>
    </submittedName>
</protein>
<organism evidence="2 3">
    <name type="scientific">Cordyceps fumosorosea (strain ARSEF 2679)</name>
    <name type="common">Isaria fumosorosea</name>
    <dbReference type="NCBI Taxonomy" id="1081104"/>
    <lineage>
        <taxon>Eukaryota</taxon>
        <taxon>Fungi</taxon>
        <taxon>Dikarya</taxon>
        <taxon>Ascomycota</taxon>
        <taxon>Pezizomycotina</taxon>
        <taxon>Sordariomycetes</taxon>
        <taxon>Hypocreomycetidae</taxon>
        <taxon>Hypocreales</taxon>
        <taxon>Cordycipitaceae</taxon>
        <taxon>Cordyceps</taxon>
    </lineage>
</organism>
<name>A0A162N038_CORFA</name>
<gene>
    <name evidence="2" type="ORF">ISF_00270</name>
</gene>
<proteinExistence type="predicted"/>
<feature type="domain" description="F-box" evidence="1">
    <location>
        <begin position="48"/>
        <end position="94"/>
    </location>
</feature>
<dbReference type="AlphaFoldDB" id="A0A162N038"/>
<dbReference type="Pfam" id="PF00646">
    <property type="entry name" value="F-box"/>
    <property type="match status" value="1"/>
</dbReference>
<sequence length="372" mass="42328">MESRTDAEIRDQYAYTPNRMITGMVRIHDKDAPQTPRTRSWATTLRGASPFNKLPVELMQLILGPLDFLSLSRFSRTSRLAHEMVNSLPAYQDLLRHAPKALTALARMDMLHMHSSKALRDVLYSDRCVCCGNFGAFLFLITCQRCCYQCMDNKQALWAMPRAQAAKCFDIPTRELKLLASARSLPGTYVVQYRVRRSARQRLVSVRAAKELALKLHGSSEASLAAHLKSRHGERIGARDQNSKWYFAHLQRAQLEFEDHDPRLYMAPANTTNDSCNGMASILFPALRRPGNVADHGLWCRGCNWVIHDVHQLGRDVLERLVPRPFNSSAYCRRLALQEWSDEGFIAHARSCYGLLNLAHSSRRKSRDAMAL</sequence>
<accession>A0A162N038</accession>
<dbReference type="RefSeq" id="XP_018708327.1">
    <property type="nucleotide sequence ID" value="XM_018843877.1"/>
</dbReference>
<evidence type="ECO:0000313" key="3">
    <source>
        <dbReference type="Proteomes" id="UP000076744"/>
    </source>
</evidence>
<dbReference type="EMBL" id="AZHB01000001">
    <property type="protein sequence ID" value="OAA73369.1"/>
    <property type="molecule type" value="Genomic_DNA"/>
</dbReference>
<dbReference type="InterPro" id="IPR036047">
    <property type="entry name" value="F-box-like_dom_sf"/>
</dbReference>
<dbReference type="PROSITE" id="PS50181">
    <property type="entry name" value="FBOX"/>
    <property type="match status" value="1"/>
</dbReference>
<reference evidence="2 3" key="1">
    <citation type="journal article" date="2016" name="Genome Biol. Evol.">
        <title>Divergent and convergent evolution of fungal pathogenicity.</title>
        <authorList>
            <person name="Shang Y."/>
            <person name="Xiao G."/>
            <person name="Zheng P."/>
            <person name="Cen K."/>
            <person name="Zhan S."/>
            <person name="Wang C."/>
        </authorList>
    </citation>
    <scope>NUCLEOTIDE SEQUENCE [LARGE SCALE GENOMIC DNA]</scope>
    <source>
        <strain evidence="2 3">ARSEF 2679</strain>
    </source>
</reference>
<dbReference type="OrthoDB" id="4870700at2759"/>